<keyword evidence="10" id="KW-0812">Transmembrane</keyword>
<dbReference type="CDD" id="cd00010">
    <property type="entry name" value="AAI_LTSS"/>
    <property type="match status" value="1"/>
</dbReference>
<dbReference type="Gene3D" id="1.10.110.10">
    <property type="entry name" value="Plant lipid-transfer and hydrophobic proteins"/>
    <property type="match status" value="1"/>
</dbReference>
<comment type="similarity">
    <text evidence="2">Belongs to the plant LTP family.</text>
</comment>
<evidence type="ECO:0000256" key="10">
    <source>
        <dbReference type="SAM" id="Phobius"/>
    </source>
</evidence>
<evidence type="ECO:0000256" key="2">
    <source>
        <dbReference type="ARBA" id="ARBA00009748"/>
    </source>
</evidence>
<keyword evidence="5 11" id="KW-0732">Signal</keyword>
<evidence type="ECO:0000256" key="7">
    <source>
        <dbReference type="ARBA" id="ARBA00023180"/>
    </source>
</evidence>
<keyword evidence="8" id="KW-0449">Lipoprotein</keyword>
<name>A0ABD3S2F6_9LAMI</name>
<evidence type="ECO:0000256" key="8">
    <source>
        <dbReference type="ARBA" id="ARBA00023288"/>
    </source>
</evidence>
<feature type="domain" description="Bifunctional inhibitor/plant lipid transfer protein/seed storage helical" evidence="12">
    <location>
        <begin position="32"/>
        <end position="109"/>
    </location>
</feature>
<keyword evidence="10" id="KW-1133">Transmembrane helix</keyword>
<sequence length="172" mass="17660">MAISKTFCLFFLVIYSLAFVGFSQGDGNNGPNSMPCVEKLLPCQPYLKGSTSALPPSCCVPLKEIVVNDSECLCAVFNNPVIMKSLNVTQEDALNLAKSCGANADTSICKAAAGSPPTPTTPPSPSNTSNAAAAADSQKKSAAGTKAVISYAGPFLSGLAAIFTSLILSLFN</sequence>
<comment type="caution">
    <text evidence="13">The sequence shown here is derived from an EMBL/GenBank/DDBJ whole genome shotgun (WGS) entry which is preliminary data.</text>
</comment>
<feature type="region of interest" description="Disordered" evidence="9">
    <location>
        <begin position="112"/>
        <end position="136"/>
    </location>
</feature>
<evidence type="ECO:0000313" key="14">
    <source>
        <dbReference type="Proteomes" id="UP001634393"/>
    </source>
</evidence>
<feature type="transmembrane region" description="Helical" evidence="10">
    <location>
        <begin position="148"/>
        <end position="171"/>
    </location>
</feature>
<dbReference type="SUPFAM" id="SSF47699">
    <property type="entry name" value="Bifunctional inhibitor/lipid-transfer protein/seed storage 2S albumin"/>
    <property type="match status" value="1"/>
</dbReference>
<gene>
    <name evidence="13" type="ORF">ACJIZ3_004507</name>
</gene>
<dbReference type="GO" id="GO:0098552">
    <property type="term" value="C:side of membrane"/>
    <property type="evidence" value="ECO:0007669"/>
    <property type="project" value="UniProtKB-KW"/>
</dbReference>
<keyword evidence="3" id="KW-1003">Cell membrane</keyword>
<protein>
    <recommendedName>
        <fullName evidence="12">Bifunctional inhibitor/plant lipid transfer protein/seed storage helical domain-containing protein</fullName>
    </recommendedName>
</protein>
<reference evidence="13 14" key="1">
    <citation type="submission" date="2024-12" db="EMBL/GenBank/DDBJ databases">
        <title>The unique morphological basis and parallel evolutionary history of personate flowers in Penstemon.</title>
        <authorList>
            <person name="Depatie T.H."/>
            <person name="Wessinger C.A."/>
        </authorList>
    </citation>
    <scope>NUCLEOTIDE SEQUENCE [LARGE SCALE GENOMIC DNA]</scope>
    <source>
        <strain evidence="13">WTNN_2</strain>
        <tissue evidence="13">Leaf</tissue>
    </source>
</reference>
<keyword evidence="14" id="KW-1185">Reference proteome</keyword>
<dbReference type="GO" id="GO:0005886">
    <property type="term" value="C:plasma membrane"/>
    <property type="evidence" value="ECO:0007669"/>
    <property type="project" value="UniProtKB-SubCell"/>
</dbReference>
<comment type="subcellular location">
    <subcellularLocation>
        <location evidence="1">Cell membrane</location>
        <topology evidence="1">Lipid-anchor</topology>
        <topology evidence="1">GPI-anchor</topology>
    </subcellularLocation>
</comment>
<dbReference type="InterPro" id="IPR016140">
    <property type="entry name" value="Bifunc_inhib/LTP/seed_store"/>
</dbReference>
<evidence type="ECO:0000256" key="9">
    <source>
        <dbReference type="SAM" id="MobiDB-lite"/>
    </source>
</evidence>
<evidence type="ECO:0000256" key="1">
    <source>
        <dbReference type="ARBA" id="ARBA00004609"/>
    </source>
</evidence>
<evidence type="ECO:0000256" key="5">
    <source>
        <dbReference type="ARBA" id="ARBA00022729"/>
    </source>
</evidence>
<evidence type="ECO:0000259" key="12">
    <source>
        <dbReference type="Pfam" id="PF14368"/>
    </source>
</evidence>
<feature type="compositionally biased region" description="Pro residues" evidence="9">
    <location>
        <begin position="116"/>
        <end position="125"/>
    </location>
</feature>
<evidence type="ECO:0000256" key="6">
    <source>
        <dbReference type="ARBA" id="ARBA00023157"/>
    </source>
</evidence>
<evidence type="ECO:0000256" key="11">
    <source>
        <dbReference type="SAM" id="SignalP"/>
    </source>
</evidence>
<feature type="compositionally biased region" description="Low complexity" evidence="9">
    <location>
        <begin position="126"/>
        <end position="136"/>
    </location>
</feature>
<evidence type="ECO:0000256" key="3">
    <source>
        <dbReference type="ARBA" id="ARBA00022475"/>
    </source>
</evidence>
<proteinExistence type="inferred from homology"/>
<dbReference type="AlphaFoldDB" id="A0ABD3S2F6"/>
<keyword evidence="4" id="KW-0336">GPI-anchor</keyword>
<dbReference type="Proteomes" id="UP001634393">
    <property type="component" value="Unassembled WGS sequence"/>
</dbReference>
<keyword evidence="7" id="KW-0325">Glycoprotein</keyword>
<accession>A0ABD3S2F6</accession>
<keyword evidence="10" id="KW-0472">Membrane</keyword>
<organism evidence="13 14">
    <name type="scientific">Penstemon smallii</name>
    <dbReference type="NCBI Taxonomy" id="265156"/>
    <lineage>
        <taxon>Eukaryota</taxon>
        <taxon>Viridiplantae</taxon>
        <taxon>Streptophyta</taxon>
        <taxon>Embryophyta</taxon>
        <taxon>Tracheophyta</taxon>
        <taxon>Spermatophyta</taxon>
        <taxon>Magnoliopsida</taxon>
        <taxon>eudicotyledons</taxon>
        <taxon>Gunneridae</taxon>
        <taxon>Pentapetalae</taxon>
        <taxon>asterids</taxon>
        <taxon>lamiids</taxon>
        <taxon>Lamiales</taxon>
        <taxon>Plantaginaceae</taxon>
        <taxon>Cheloneae</taxon>
        <taxon>Penstemon</taxon>
    </lineage>
</organism>
<dbReference type="EMBL" id="JBJXBP010000007">
    <property type="protein sequence ID" value="KAL3818602.1"/>
    <property type="molecule type" value="Genomic_DNA"/>
</dbReference>
<keyword evidence="6" id="KW-1015">Disulfide bond</keyword>
<dbReference type="PANTHER" id="PTHR33044">
    <property type="entry name" value="BIFUNCTIONAL INHIBITOR/LIPID-TRANSFER PROTEIN/SEED STORAGE 2S ALBUMIN SUPERFAMILY PROTEIN-RELATED"/>
    <property type="match status" value="1"/>
</dbReference>
<feature type="chain" id="PRO_5044832557" description="Bifunctional inhibitor/plant lipid transfer protein/seed storage helical domain-containing protein" evidence="11">
    <location>
        <begin position="26"/>
        <end position="172"/>
    </location>
</feature>
<feature type="signal peptide" evidence="11">
    <location>
        <begin position="1"/>
        <end position="25"/>
    </location>
</feature>
<evidence type="ECO:0000313" key="13">
    <source>
        <dbReference type="EMBL" id="KAL3818602.1"/>
    </source>
</evidence>
<dbReference type="InterPro" id="IPR036312">
    <property type="entry name" value="Bifun_inhib/LTP/seed_sf"/>
</dbReference>
<dbReference type="Pfam" id="PF14368">
    <property type="entry name" value="LTP_2"/>
    <property type="match status" value="1"/>
</dbReference>
<evidence type="ECO:0000256" key="4">
    <source>
        <dbReference type="ARBA" id="ARBA00022622"/>
    </source>
</evidence>
<dbReference type="InterPro" id="IPR043325">
    <property type="entry name" value="LTSS"/>
</dbReference>